<evidence type="ECO:0000313" key="2">
    <source>
        <dbReference type="EMBL" id="PKV99881.1"/>
    </source>
</evidence>
<sequence>MTVISAPGFITVAVPMSRVWSPSGTSPLVLYRARFSSRSTGSSSRIAAASRPLASAGVAGASTFRPGTWAYQTSRFCECVAASCCPPPPGVRITSGTLTCPPNIERIFAAWLTIWSMASRLKLIVMISTTGRSPSMAAPIAVPTNPSSQIGVSRTRRGPNSVSNPAVIL</sequence>
<reference evidence="2 3" key="1">
    <citation type="submission" date="2017-12" db="EMBL/GenBank/DDBJ databases">
        <title>Sequencing the genomes of 1000 Actinobacteria strains.</title>
        <authorList>
            <person name="Klenk H.-P."/>
        </authorList>
    </citation>
    <scope>NUCLEOTIDE SEQUENCE [LARGE SCALE GENOMIC DNA]</scope>
    <source>
        <strain evidence="2 3">DSM 45165</strain>
    </source>
</reference>
<name>A0A2N3X189_9PSEU</name>
<evidence type="ECO:0000313" key="3">
    <source>
        <dbReference type="Proteomes" id="UP000233750"/>
    </source>
</evidence>
<protein>
    <submittedName>
        <fullName evidence="2">Uncharacterized protein</fullName>
    </submittedName>
</protein>
<feature type="region of interest" description="Disordered" evidence="1">
    <location>
        <begin position="147"/>
        <end position="169"/>
    </location>
</feature>
<proteinExistence type="predicted"/>
<accession>A0A2N3X189</accession>
<dbReference type="Proteomes" id="UP000233750">
    <property type="component" value="Unassembled WGS sequence"/>
</dbReference>
<dbReference type="AlphaFoldDB" id="A0A2N3X189"/>
<gene>
    <name evidence="2" type="ORF">ATK30_0874</name>
</gene>
<organism evidence="2 3">
    <name type="scientific">Amycolatopsis echigonensis</name>
    <dbReference type="NCBI Taxonomy" id="2576905"/>
    <lineage>
        <taxon>Bacteria</taxon>
        <taxon>Bacillati</taxon>
        <taxon>Actinomycetota</taxon>
        <taxon>Actinomycetes</taxon>
        <taxon>Pseudonocardiales</taxon>
        <taxon>Pseudonocardiaceae</taxon>
        <taxon>Amycolatopsis</taxon>
    </lineage>
</organism>
<evidence type="ECO:0000256" key="1">
    <source>
        <dbReference type="SAM" id="MobiDB-lite"/>
    </source>
</evidence>
<dbReference type="EMBL" id="PJMY01000002">
    <property type="protein sequence ID" value="PKV99881.1"/>
    <property type="molecule type" value="Genomic_DNA"/>
</dbReference>
<keyword evidence="3" id="KW-1185">Reference proteome</keyword>
<comment type="caution">
    <text evidence="2">The sequence shown here is derived from an EMBL/GenBank/DDBJ whole genome shotgun (WGS) entry which is preliminary data.</text>
</comment>